<evidence type="ECO:0000313" key="1">
    <source>
        <dbReference type="EMBL" id="CAF0854369.1"/>
    </source>
</evidence>
<dbReference type="Gene3D" id="3.20.20.150">
    <property type="entry name" value="Divalent-metal-dependent TIM barrel enzymes"/>
    <property type="match status" value="1"/>
</dbReference>
<organism evidence="1 4">
    <name type="scientific">Adineta steineri</name>
    <dbReference type="NCBI Taxonomy" id="433720"/>
    <lineage>
        <taxon>Eukaryota</taxon>
        <taxon>Metazoa</taxon>
        <taxon>Spiralia</taxon>
        <taxon>Gnathifera</taxon>
        <taxon>Rotifera</taxon>
        <taxon>Eurotatoria</taxon>
        <taxon>Bdelloidea</taxon>
        <taxon>Adinetida</taxon>
        <taxon>Adinetidae</taxon>
        <taxon>Adineta</taxon>
    </lineage>
</organism>
<sequence>MPALCVPQIKVFRTIWGAETQFSCDINILFNELHRLGFNGIEASLNDIHRISKNNDELFMEVLLKNKLELIAICYTNWADFEPGSWEDLSVDEHINNLDKQLEQVMKYNPIHINIHGGQDNWTTEQHEKFFQEALVLQAKYPNVSSSHETHRGRSLFNPSITLHLISRFPNLRLTADFSHWLVVCERLLDHPSDMERMRKIISRVDHIHARVGTVQHAQVTDPLIDAPKETQLMQNWWQMIWTEQIKQGKTITTLTPEYGPIPYAISNDVDVWSLTNREMERQRKNYQEWINQNQDLKN</sequence>
<evidence type="ECO:0000313" key="4">
    <source>
        <dbReference type="Proteomes" id="UP000663877"/>
    </source>
</evidence>
<dbReference type="EMBL" id="CAJNOM010000187">
    <property type="protein sequence ID" value="CAF1197862.1"/>
    <property type="molecule type" value="Genomic_DNA"/>
</dbReference>
<protein>
    <recommendedName>
        <fullName evidence="5">Xylose isomerase</fullName>
    </recommendedName>
</protein>
<dbReference type="AlphaFoldDB" id="A0A813WFW5"/>
<evidence type="ECO:0008006" key="5">
    <source>
        <dbReference type="Google" id="ProtNLM"/>
    </source>
</evidence>
<dbReference type="InterPro" id="IPR036237">
    <property type="entry name" value="Xyl_isomerase-like_sf"/>
</dbReference>
<proteinExistence type="predicted"/>
<evidence type="ECO:0000313" key="3">
    <source>
        <dbReference type="Proteomes" id="UP000663832"/>
    </source>
</evidence>
<accession>A0A813WFW5</accession>
<dbReference type="Proteomes" id="UP000663877">
    <property type="component" value="Unassembled WGS sequence"/>
</dbReference>
<name>A0A813WFW5_9BILA</name>
<evidence type="ECO:0000313" key="2">
    <source>
        <dbReference type="EMBL" id="CAF1197862.1"/>
    </source>
</evidence>
<reference evidence="1" key="1">
    <citation type="submission" date="2021-02" db="EMBL/GenBank/DDBJ databases">
        <authorList>
            <person name="Nowell W R."/>
        </authorList>
    </citation>
    <scope>NUCLEOTIDE SEQUENCE</scope>
</reference>
<dbReference type="EMBL" id="CAJNOI010000025">
    <property type="protein sequence ID" value="CAF0854369.1"/>
    <property type="molecule type" value="Genomic_DNA"/>
</dbReference>
<dbReference type="Proteomes" id="UP000663832">
    <property type="component" value="Unassembled WGS sequence"/>
</dbReference>
<dbReference type="OrthoDB" id="9971575at2759"/>
<keyword evidence="3" id="KW-1185">Reference proteome</keyword>
<comment type="caution">
    <text evidence="1">The sequence shown here is derived from an EMBL/GenBank/DDBJ whole genome shotgun (WGS) entry which is preliminary data.</text>
</comment>
<dbReference type="SUPFAM" id="SSF51658">
    <property type="entry name" value="Xylose isomerase-like"/>
    <property type="match status" value="1"/>
</dbReference>
<gene>
    <name evidence="1" type="ORF">BJG266_LOCUS8022</name>
    <name evidence="2" type="ORF">QVE165_LOCUS25631</name>
</gene>